<comment type="similarity">
    <text evidence="2">Belongs to the NAD(P)-dependent epimerase/dehydratase family. Dihydroflavonol-4-reductase subfamily.</text>
</comment>
<keyword evidence="5" id="KW-1185">Reference proteome</keyword>
<evidence type="ECO:0000313" key="5">
    <source>
        <dbReference type="Proteomes" id="UP000799302"/>
    </source>
</evidence>
<dbReference type="Proteomes" id="UP000799302">
    <property type="component" value="Unassembled WGS sequence"/>
</dbReference>
<proteinExistence type="inferred from homology"/>
<dbReference type="PANTHER" id="PTHR10366">
    <property type="entry name" value="NAD DEPENDENT EPIMERASE/DEHYDRATASE"/>
    <property type="match status" value="1"/>
</dbReference>
<dbReference type="InterPro" id="IPR036291">
    <property type="entry name" value="NAD(P)-bd_dom_sf"/>
</dbReference>
<feature type="non-terminal residue" evidence="4">
    <location>
        <position position="328"/>
    </location>
</feature>
<dbReference type="EMBL" id="MU004238">
    <property type="protein sequence ID" value="KAF2667109.1"/>
    <property type="molecule type" value="Genomic_DNA"/>
</dbReference>
<dbReference type="AlphaFoldDB" id="A0A6A6U487"/>
<dbReference type="PANTHER" id="PTHR10366:SF564">
    <property type="entry name" value="STEROL-4-ALPHA-CARBOXYLATE 3-DEHYDROGENASE, DECARBOXYLATING"/>
    <property type="match status" value="1"/>
</dbReference>
<gene>
    <name evidence="4" type="ORF">BT63DRAFT_404373</name>
</gene>
<accession>A0A6A6U487</accession>
<dbReference type="Gene3D" id="3.40.50.720">
    <property type="entry name" value="NAD(P)-binding Rossmann-like Domain"/>
    <property type="match status" value="1"/>
</dbReference>
<dbReference type="SUPFAM" id="SSF51735">
    <property type="entry name" value="NAD(P)-binding Rossmann-fold domains"/>
    <property type="match status" value="1"/>
</dbReference>
<dbReference type="InterPro" id="IPR050425">
    <property type="entry name" value="NAD(P)_dehydrat-like"/>
</dbReference>
<dbReference type="OrthoDB" id="2735536at2759"/>
<evidence type="ECO:0000259" key="3">
    <source>
        <dbReference type="Pfam" id="PF01370"/>
    </source>
</evidence>
<dbReference type="InterPro" id="IPR001509">
    <property type="entry name" value="Epimerase_deHydtase"/>
</dbReference>
<evidence type="ECO:0000256" key="1">
    <source>
        <dbReference type="ARBA" id="ARBA00023002"/>
    </source>
</evidence>
<sequence length="328" mass="35971">MSYILLTGATGNLGAVILEQLMKSDQKVKAVVRSFAKSKETVATQYESASNSGQLTFTEIPDMAVPGAFDEALRNASSLIHVATPLEDHDFLETMIKPASVITKNILNSAAKSPTLKRVIITGSIVATLKLPDDVFSGRTISEEDWNSCSLEEAVTDESHAYGYSKVTSEKDAWEFMASEKPSFDLIYLLAPSIIGKSIQPGFKLTRQHLGGTSSVYKAAFDVEKPDFMFPYVMDVEDVAAIHIKALSPNVPGNERYLFHSKRPLLADEAVNFIREKYPELTVRVPAGSNDSSLAPNLFKTDISKASKVFGTDWKDWTLSVSSMVDDI</sequence>
<keyword evidence="1" id="KW-0560">Oxidoreductase</keyword>
<organism evidence="4 5">
    <name type="scientific">Microthyrium microscopicum</name>
    <dbReference type="NCBI Taxonomy" id="703497"/>
    <lineage>
        <taxon>Eukaryota</taxon>
        <taxon>Fungi</taxon>
        <taxon>Dikarya</taxon>
        <taxon>Ascomycota</taxon>
        <taxon>Pezizomycotina</taxon>
        <taxon>Dothideomycetes</taxon>
        <taxon>Dothideomycetes incertae sedis</taxon>
        <taxon>Microthyriales</taxon>
        <taxon>Microthyriaceae</taxon>
        <taxon>Microthyrium</taxon>
    </lineage>
</organism>
<feature type="domain" description="NAD-dependent epimerase/dehydratase" evidence="3">
    <location>
        <begin position="4"/>
        <end position="202"/>
    </location>
</feature>
<evidence type="ECO:0000256" key="2">
    <source>
        <dbReference type="ARBA" id="ARBA00023445"/>
    </source>
</evidence>
<dbReference type="Pfam" id="PF01370">
    <property type="entry name" value="Epimerase"/>
    <property type="match status" value="1"/>
</dbReference>
<dbReference type="GO" id="GO:0016616">
    <property type="term" value="F:oxidoreductase activity, acting on the CH-OH group of donors, NAD or NADP as acceptor"/>
    <property type="evidence" value="ECO:0007669"/>
    <property type="project" value="TreeGrafter"/>
</dbReference>
<reference evidence="4" key="1">
    <citation type="journal article" date="2020" name="Stud. Mycol.">
        <title>101 Dothideomycetes genomes: a test case for predicting lifestyles and emergence of pathogens.</title>
        <authorList>
            <person name="Haridas S."/>
            <person name="Albert R."/>
            <person name="Binder M."/>
            <person name="Bloem J."/>
            <person name="Labutti K."/>
            <person name="Salamov A."/>
            <person name="Andreopoulos B."/>
            <person name="Baker S."/>
            <person name="Barry K."/>
            <person name="Bills G."/>
            <person name="Bluhm B."/>
            <person name="Cannon C."/>
            <person name="Castanera R."/>
            <person name="Culley D."/>
            <person name="Daum C."/>
            <person name="Ezra D."/>
            <person name="Gonzalez J."/>
            <person name="Henrissat B."/>
            <person name="Kuo A."/>
            <person name="Liang C."/>
            <person name="Lipzen A."/>
            <person name="Lutzoni F."/>
            <person name="Magnuson J."/>
            <person name="Mondo S."/>
            <person name="Nolan M."/>
            <person name="Ohm R."/>
            <person name="Pangilinan J."/>
            <person name="Park H.-J."/>
            <person name="Ramirez L."/>
            <person name="Alfaro M."/>
            <person name="Sun H."/>
            <person name="Tritt A."/>
            <person name="Yoshinaga Y."/>
            <person name="Zwiers L.-H."/>
            <person name="Turgeon B."/>
            <person name="Goodwin S."/>
            <person name="Spatafora J."/>
            <person name="Crous P."/>
            <person name="Grigoriev I."/>
        </authorList>
    </citation>
    <scope>NUCLEOTIDE SEQUENCE</scope>
    <source>
        <strain evidence="4">CBS 115976</strain>
    </source>
</reference>
<evidence type="ECO:0000313" key="4">
    <source>
        <dbReference type="EMBL" id="KAF2667109.1"/>
    </source>
</evidence>
<protein>
    <submittedName>
        <fullName evidence="4">NAD(P)-binding protein</fullName>
    </submittedName>
</protein>
<name>A0A6A6U487_9PEZI</name>